<feature type="transmembrane region" description="Helical" evidence="5">
    <location>
        <begin position="173"/>
        <end position="193"/>
    </location>
</feature>
<dbReference type="GO" id="GO:0015990">
    <property type="term" value="P:electron transport coupled proton transport"/>
    <property type="evidence" value="ECO:0007669"/>
    <property type="project" value="TreeGrafter"/>
</dbReference>
<organism evidence="6 7">
    <name type="scientific">Micavibrio aeruginosavorus</name>
    <dbReference type="NCBI Taxonomy" id="349221"/>
    <lineage>
        <taxon>Bacteria</taxon>
        <taxon>Pseudomonadati</taxon>
        <taxon>Bdellovibrionota</taxon>
        <taxon>Bdellovibrionia</taxon>
        <taxon>Bdellovibrionales</taxon>
        <taxon>Pseudobdellovibrionaceae</taxon>
        <taxon>Micavibrio</taxon>
    </lineage>
</organism>
<accession>A0A2W4ZDH5</accession>
<keyword evidence="3 5" id="KW-1133">Transmembrane helix</keyword>
<dbReference type="EMBL" id="QFNK01000351">
    <property type="protein sequence ID" value="PZO79736.1"/>
    <property type="molecule type" value="Genomic_DNA"/>
</dbReference>
<evidence type="ECO:0000313" key="7">
    <source>
        <dbReference type="Proteomes" id="UP000249557"/>
    </source>
</evidence>
<comment type="subcellular location">
    <subcellularLocation>
        <location evidence="1">Membrane</location>
        <topology evidence="1">Multi-pass membrane protein</topology>
    </subcellularLocation>
</comment>
<dbReference type="InterPro" id="IPR003945">
    <property type="entry name" value="NU5C-like"/>
</dbReference>
<protein>
    <submittedName>
        <fullName evidence="6">NADH-quinone oxidoreductase subunit L</fullName>
    </submittedName>
</protein>
<feature type="transmembrane region" description="Helical" evidence="5">
    <location>
        <begin position="72"/>
        <end position="92"/>
    </location>
</feature>
<dbReference type="GO" id="GO:0003954">
    <property type="term" value="F:NADH dehydrogenase activity"/>
    <property type="evidence" value="ECO:0007669"/>
    <property type="project" value="TreeGrafter"/>
</dbReference>
<keyword evidence="2 5" id="KW-0812">Transmembrane</keyword>
<evidence type="ECO:0000256" key="1">
    <source>
        <dbReference type="ARBA" id="ARBA00004141"/>
    </source>
</evidence>
<keyword evidence="4 5" id="KW-0472">Membrane</keyword>
<dbReference type="Gene3D" id="1.20.5.2700">
    <property type="match status" value="1"/>
</dbReference>
<reference evidence="6 7" key="1">
    <citation type="submission" date="2017-08" db="EMBL/GenBank/DDBJ databases">
        <title>Infants hospitalized years apart are colonized by the same room-sourced microbial strains.</title>
        <authorList>
            <person name="Brooks B."/>
            <person name="Olm M.R."/>
            <person name="Firek B.A."/>
            <person name="Baker R."/>
            <person name="Thomas B.C."/>
            <person name="Morowitz M.J."/>
            <person name="Banfield J.F."/>
        </authorList>
    </citation>
    <scope>NUCLEOTIDE SEQUENCE [LARGE SCALE GENOMIC DNA]</scope>
    <source>
        <strain evidence="6">S2_018_000_R2_104</strain>
    </source>
</reference>
<evidence type="ECO:0000256" key="4">
    <source>
        <dbReference type="ARBA" id="ARBA00023136"/>
    </source>
</evidence>
<evidence type="ECO:0000256" key="2">
    <source>
        <dbReference type="ARBA" id="ARBA00022692"/>
    </source>
</evidence>
<evidence type="ECO:0000256" key="5">
    <source>
        <dbReference type="SAM" id="Phobius"/>
    </source>
</evidence>
<dbReference type="GO" id="GO:0008137">
    <property type="term" value="F:NADH dehydrogenase (ubiquinone) activity"/>
    <property type="evidence" value="ECO:0007669"/>
    <property type="project" value="InterPro"/>
</dbReference>
<dbReference type="PANTHER" id="PTHR42829:SF2">
    <property type="entry name" value="NADH-UBIQUINONE OXIDOREDUCTASE CHAIN 5"/>
    <property type="match status" value="1"/>
</dbReference>
<evidence type="ECO:0000256" key="3">
    <source>
        <dbReference type="ARBA" id="ARBA00022989"/>
    </source>
</evidence>
<dbReference type="GO" id="GO:0016020">
    <property type="term" value="C:membrane"/>
    <property type="evidence" value="ECO:0007669"/>
    <property type="project" value="UniProtKB-SubCell"/>
</dbReference>
<dbReference type="AlphaFoldDB" id="A0A2W4ZDH5"/>
<dbReference type="PANTHER" id="PTHR42829">
    <property type="entry name" value="NADH-UBIQUINONE OXIDOREDUCTASE CHAIN 5"/>
    <property type="match status" value="1"/>
</dbReference>
<name>A0A2W4ZDH5_9BACT</name>
<sequence>AYDGFVGGSRGHEIVAEHAAAEVEEEPVVNNAPVLEENPHGEELNRFTFWGESIKVLPQNDTVDAAHHVPTWVKLLPTAMGALGLLLSWVFYSRKPGLPGVFTRTFSAIHTLFFRKWFFDELYNAVFVRNALRAGRAFWATDRNVVDGVGPDGVAARSMDISAILKKAQTGYVFHYAFVMIIGVFAFVSWLFYKVGV</sequence>
<evidence type="ECO:0000313" key="6">
    <source>
        <dbReference type="EMBL" id="PZO79736.1"/>
    </source>
</evidence>
<feature type="non-terminal residue" evidence="6">
    <location>
        <position position="1"/>
    </location>
</feature>
<dbReference type="GO" id="GO:0042773">
    <property type="term" value="P:ATP synthesis coupled electron transport"/>
    <property type="evidence" value="ECO:0007669"/>
    <property type="project" value="InterPro"/>
</dbReference>
<dbReference type="Proteomes" id="UP000249557">
    <property type="component" value="Unassembled WGS sequence"/>
</dbReference>
<comment type="caution">
    <text evidence="6">The sequence shown here is derived from an EMBL/GenBank/DDBJ whole genome shotgun (WGS) entry which is preliminary data.</text>
</comment>
<proteinExistence type="predicted"/>
<gene>
    <name evidence="6" type="ORF">DI626_11515</name>
</gene>